<dbReference type="GO" id="GO:0008168">
    <property type="term" value="F:methyltransferase activity"/>
    <property type="evidence" value="ECO:0007669"/>
    <property type="project" value="UniProtKB-KW"/>
</dbReference>
<dbReference type="Gene3D" id="3.40.50.150">
    <property type="entry name" value="Vaccinia Virus protein VP39"/>
    <property type="match status" value="1"/>
</dbReference>
<dbReference type="GO" id="GO:0032259">
    <property type="term" value="P:methylation"/>
    <property type="evidence" value="ECO:0007669"/>
    <property type="project" value="UniProtKB-KW"/>
</dbReference>
<dbReference type="SUPFAM" id="SSF53335">
    <property type="entry name" value="S-adenosyl-L-methionine-dependent methyltransferases"/>
    <property type="match status" value="1"/>
</dbReference>
<evidence type="ECO:0000313" key="2">
    <source>
        <dbReference type="EMBL" id="MBC3933794.1"/>
    </source>
</evidence>
<dbReference type="PIRSF" id="PIRSF031679">
    <property type="entry name" value="Mtase_Alr7345_prd"/>
    <property type="match status" value="1"/>
</dbReference>
<reference evidence="2" key="1">
    <citation type="submission" date="2020-08" db="EMBL/GenBank/DDBJ databases">
        <title>Novel species isolated from subtropical streams in China.</title>
        <authorList>
            <person name="Lu H."/>
        </authorList>
    </citation>
    <scope>NUCLEOTIDE SEQUENCE</scope>
    <source>
        <strain evidence="2">CY7W</strain>
    </source>
</reference>
<keyword evidence="3" id="KW-1185">Reference proteome</keyword>
<feature type="chain" id="PRO_5037644933" evidence="1">
    <location>
        <begin position="25"/>
        <end position="271"/>
    </location>
</feature>
<accession>A0A923HX40</accession>
<evidence type="ECO:0000313" key="3">
    <source>
        <dbReference type="Proteomes" id="UP000612361"/>
    </source>
</evidence>
<name>A0A923HX40_9BURK</name>
<protein>
    <submittedName>
        <fullName evidence="2">Class I SAM-dependent methyltransferase</fullName>
    </submittedName>
</protein>
<proteinExistence type="predicted"/>
<dbReference type="CDD" id="cd02440">
    <property type="entry name" value="AdoMet_MTases"/>
    <property type="match status" value="1"/>
</dbReference>
<dbReference type="Proteomes" id="UP000612361">
    <property type="component" value="Unassembled WGS sequence"/>
</dbReference>
<evidence type="ECO:0000256" key="1">
    <source>
        <dbReference type="SAM" id="SignalP"/>
    </source>
</evidence>
<keyword evidence="1" id="KW-0732">Signal</keyword>
<sequence>MHKLFLSAALLGIGLQTLSLSAHADQALQAAISASHRNPANVARDPARHPLETLEFFGIRPDMTVVELSPGGGWYTEILAPYLRQNGKLIAAANDPASDNEYSKRAYARLRQKLDANPAIYDQVSTGIFEPPKKISYAAPGSVDMVLTFRNIHNWIPAGEANVQEIFNSAYLSLKSGGVFGIVEHRLPEARTQDEKASNGYVHQSYVIRLAERAGFKLAGSSEINANPKDKADHEGGVWALPPTYANKDKNRANYESIGESDRMTLKFIKP</sequence>
<dbReference type="InterPro" id="IPR029063">
    <property type="entry name" value="SAM-dependent_MTases_sf"/>
</dbReference>
<dbReference type="AlphaFoldDB" id="A0A923HX40"/>
<keyword evidence="2" id="KW-0489">Methyltransferase</keyword>
<gene>
    <name evidence="2" type="ORF">H8K47_00345</name>
</gene>
<keyword evidence="2" id="KW-0808">Transferase</keyword>
<feature type="signal peptide" evidence="1">
    <location>
        <begin position="1"/>
        <end position="24"/>
    </location>
</feature>
<dbReference type="InterPro" id="IPR016980">
    <property type="entry name" value="S-AdoMet-dep_MeTrfase_Alr7345"/>
</dbReference>
<dbReference type="EMBL" id="JACOGG010000001">
    <property type="protein sequence ID" value="MBC3933794.1"/>
    <property type="molecule type" value="Genomic_DNA"/>
</dbReference>
<comment type="caution">
    <text evidence="2">The sequence shown here is derived from an EMBL/GenBank/DDBJ whole genome shotgun (WGS) entry which is preliminary data.</text>
</comment>
<dbReference type="RefSeq" id="WP_186879449.1">
    <property type="nucleotide sequence ID" value="NZ_JACOGG010000001.1"/>
</dbReference>
<organism evidence="2 3">
    <name type="scientific">Undibacterium rugosum</name>
    <dbReference type="NCBI Taxonomy" id="2762291"/>
    <lineage>
        <taxon>Bacteria</taxon>
        <taxon>Pseudomonadati</taxon>
        <taxon>Pseudomonadota</taxon>
        <taxon>Betaproteobacteria</taxon>
        <taxon>Burkholderiales</taxon>
        <taxon>Oxalobacteraceae</taxon>
        <taxon>Undibacterium</taxon>
    </lineage>
</organism>